<organism evidence="3 4">
    <name type="scientific">Collimonas pratensis</name>
    <dbReference type="NCBI Taxonomy" id="279113"/>
    <lineage>
        <taxon>Bacteria</taxon>
        <taxon>Pseudomonadati</taxon>
        <taxon>Pseudomonadota</taxon>
        <taxon>Betaproteobacteria</taxon>
        <taxon>Burkholderiales</taxon>
        <taxon>Oxalobacteraceae</taxon>
        <taxon>Collimonas</taxon>
    </lineage>
</organism>
<evidence type="ECO:0000259" key="2">
    <source>
        <dbReference type="Pfam" id="PF16747"/>
    </source>
</evidence>
<dbReference type="Pfam" id="PF16747">
    <property type="entry name" value="Adhesin_E"/>
    <property type="match status" value="1"/>
</dbReference>
<gene>
    <name evidence="3" type="ORF">CPter91_3756</name>
</gene>
<feature type="domain" description="Surface-adhesin protein E-like" evidence="2">
    <location>
        <begin position="172"/>
        <end position="270"/>
    </location>
</feature>
<evidence type="ECO:0000313" key="4">
    <source>
        <dbReference type="Proteomes" id="UP000074561"/>
    </source>
</evidence>
<dbReference type="InterPro" id="IPR031939">
    <property type="entry name" value="Adhesin_E-like"/>
</dbReference>
<evidence type="ECO:0000256" key="1">
    <source>
        <dbReference type="SAM" id="Phobius"/>
    </source>
</evidence>
<dbReference type="Proteomes" id="UP000074561">
    <property type="component" value="Chromosome"/>
</dbReference>
<keyword evidence="1" id="KW-1133">Transmembrane helix</keyword>
<dbReference type="PATRIC" id="fig|279113.9.peg.3729"/>
<protein>
    <recommendedName>
        <fullName evidence="2">Surface-adhesin protein E-like domain-containing protein</fullName>
    </recommendedName>
</protein>
<evidence type="ECO:0000313" key="3">
    <source>
        <dbReference type="EMBL" id="AMP06077.1"/>
    </source>
</evidence>
<accession>A0A127Q7S0</accession>
<dbReference type="STRING" id="279113.CPter91_3756"/>
<dbReference type="RefSeq" id="WP_168230425.1">
    <property type="nucleotide sequence ID" value="NZ_WXXL01000026.1"/>
</dbReference>
<dbReference type="EMBL" id="CP013234">
    <property type="protein sequence ID" value="AMP06077.1"/>
    <property type="molecule type" value="Genomic_DNA"/>
</dbReference>
<keyword evidence="1" id="KW-0472">Membrane</keyword>
<reference evidence="3 4" key="1">
    <citation type="submission" date="2015-11" db="EMBL/GenBank/DDBJ databases">
        <title>Exploring the genomic traits of fungus-feeding bacterial genus Collimonas.</title>
        <authorList>
            <person name="Song C."/>
            <person name="Schmidt R."/>
            <person name="de Jager V."/>
            <person name="Krzyzanowska D."/>
            <person name="Jongedijk E."/>
            <person name="Cankar K."/>
            <person name="Beekwilder J."/>
            <person name="van Veen A."/>
            <person name="de Boer W."/>
            <person name="van Veen J.A."/>
            <person name="Garbeva P."/>
        </authorList>
    </citation>
    <scope>NUCLEOTIDE SEQUENCE [LARGE SCALE GENOMIC DNA]</scope>
    <source>
        <strain evidence="3 4">Ter91</strain>
    </source>
</reference>
<feature type="transmembrane region" description="Helical" evidence="1">
    <location>
        <begin position="32"/>
        <end position="51"/>
    </location>
</feature>
<keyword evidence="1" id="KW-0812">Transmembrane</keyword>
<proteinExistence type="predicted"/>
<dbReference type="AlphaFoldDB" id="A0A127Q7S0"/>
<name>A0A127Q7S0_9BURK</name>
<sequence>MRQEIACIGDFYRDTGYFVELSNYFSQKMKKYLQYVIVAGVFASASFSAVADSWQPIPVSAGREYLPDSALRISDHVHLQTRGTLAGGNGTSQIKYDAPMEFDCLQKKTRAAYANTVANNLSSTRIYGSSIARYAPSAFVSVAGQKDGEALLSWACGLPPKNERLVNVARGSKDELFQIDLHSIVRSGTTVAVWARTEYPQMNFDPPYNAPFDSKREFVQMDCASNKYKSTIGYDFTPENAVTDGMIKLDDALTPIAADDEYGQALRAVCGQKFDPETYSGIGGDIARRKALQPIILSIDSVEVPPAVMETASKLIRIVPSKRTTSTVTLVQSFTSKSASSPSKIVLVIKPQNDGVTHLREIYSPEFYVDREMAGGIVQLKSKLNSTRAEVGGVYVTEKFDLKPFIWNADAVFSYSTSSHEVPGSAKPQETTRTCHVGSMIEASSLHPQLAGNAWSLACVDKDGFKHQGLYIEQLQFVFNTLDESKDYGVSTSKIDSMKIEP</sequence>
<dbReference type="KEGG" id="cpra:CPter91_3756"/>